<dbReference type="GO" id="GO:0003676">
    <property type="term" value="F:nucleic acid binding"/>
    <property type="evidence" value="ECO:0007669"/>
    <property type="project" value="InterPro"/>
</dbReference>
<evidence type="ECO:0000256" key="1">
    <source>
        <dbReference type="SAM" id="MobiDB-lite"/>
    </source>
</evidence>
<dbReference type="WBParaSite" id="MBELARI_LOCUS12809">
    <property type="protein sequence ID" value="MBELARI_LOCUS12809"/>
    <property type="gene ID" value="MBELARI_LOCUS12809"/>
</dbReference>
<accession>A0AAF3EFS2</accession>
<dbReference type="PROSITE" id="PS50174">
    <property type="entry name" value="G_PATCH"/>
    <property type="match status" value="1"/>
</dbReference>
<feature type="region of interest" description="Disordered" evidence="1">
    <location>
        <begin position="107"/>
        <end position="160"/>
    </location>
</feature>
<feature type="compositionally biased region" description="Basic and acidic residues" evidence="1">
    <location>
        <begin position="135"/>
        <end position="160"/>
    </location>
</feature>
<evidence type="ECO:0000313" key="4">
    <source>
        <dbReference type="WBParaSite" id="MBELARI_LOCUS12809"/>
    </source>
</evidence>
<dbReference type="SMART" id="SM00443">
    <property type="entry name" value="G_patch"/>
    <property type="match status" value="1"/>
</dbReference>
<dbReference type="Proteomes" id="UP000887575">
    <property type="component" value="Unassembled WGS sequence"/>
</dbReference>
<dbReference type="AlphaFoldDB" id="A0AAF3EFS2"/>
<evidence type="ECO:0000259" key="2">
    <source>
        <dbReference type="PROSITE" id="PS50174"/>
    </source>
</evidence>
<protein>
    <recommendedName>
        <fullName evidence="2">G-patch domain-containing protein</fullName>
    </recommendedName>
</protein>
<name>A0AAF3EFS2_9BILA</name>
<proteinExistence type="predicted"/>
<dbReference type="Pfam" id="PF01585">
    <property type="entry name" value="G-patch"/>
    <property type="match status" value="1"/>
</dbReference>
<feature type="domain" description="G-patch" evidence="2">
    <location>
        <begin position="16"/>
        <end position="62"/>
    </location>
</feature>
<sequence length="160" mass="17630">MCHGCTIKNDEHSVEAQNKGFKLLKALRWEEGKGLGKNKSGRVDPVAVLGKSNRAGPKCDARRSHQLKKMGVVREGGTKKQAKRKRAAARLQKRMKRGREVAVLRKSNRAGLGMRCKKKPSTKEGADGHVGLMDVIREGDTKKQENCSKVAKKNEARTGS</sequence>
<feature type="region of interest" description="Disordered" evidence="1">
    <location>
        <begin position="34"/>
        <end position="62"/>
    </location>
</feature>
<reference evidence="4" key="1">
    <citation type="submission" date="2024-02" db="UniProtKB">
        <authorList>
            <consortium name="WormBaseParasite"/>
        </authorList>
    </citation>
    <scope>IDENTIFICATION</scope>
</reference>
<dbReference type="InterPro" id="IPR000467">
    <property type="entry name" value="G_patch_dom"/>
</dbReference>
<organism evidence="3 4">
    <name type="scientific">Mesorhabditis belari</name>
    <dbReference type="NCBI Taxonomy" id="2138241"/>
    <lineage>
        <taxon>Eukaryota</taxon>
        <taxon>Metazoa</taxon>
        <taxon>Ecdysozoa</taxon>
        <taxon>Nematoda</taxon>
        <taxon>Chromadorea</taxon>
        <taxon>Rhabditida</taxon>
        <taxon>Rhabditina</taxon>
        <taxon>Rhabditomorpha</taxon>
        <taxon>Rhabditoidea</taxon>
        <taxon>Rhabditidae</taxon>
        <taxon>Mesorhabditinae</taxon>
        <taxon>Mesorhabditis</taxon>
    </lineage>
</organism>
<keyword evidence="3" id="KW-1185">Reference proteome</keyword>
<evidence type="ECO:0000313" key="3">
    <source>
        <dbReference type="Proteomes" id="UP000887575"/>
    </source>
</evidence>